<evidence type="ECO:0000313" key="2">
    <source>
        <dbReference type="RefSeq" id="XP_024882092.1"/>
    </source>
</evidence>
<protein>
    <submittedName>
        <fullName evidence="2">Uncharacterized protein LOC112461176</fullName>
    </submittedName>
</protein>
<dbReference type="Proteomes" id="UP000504618">
    <property type="component" value="Unplaced"/>
</dbReference>
<proteinExistence type="predicted"/>
<sequence length="134" mass="15185">MNANIRMERVVMPNVMLALIERKVVRAGNDSKCLRYIYDVLLRSFQTFQSFPEHGGLADAADGTDRFRDEWRVAIHLIKNATARRTDTIRIGPGSSGVATYRPATHPEICYRTGNDEITSSNYEISKVHRVTSK</sequence>
<reference evidence="2" key="1">
    <citation type="submission" date="2025-08" db="UniProtKB">
        <authorList>
            <consortium name="RefSeq"/>
        </authorList>
    </citation>
    <scope>IDENTIFICATION</scope>
    <source>
        <tissue evidence="2">Whole body</tissue>
    </source>
</reference>
<dbReference type="RefSeq" id="XP_024882092.1">
    <property type="nucleotide sequence ID" value="XM_025026324.1"/>
</dbReference>
<name>A0A6J1QI93_9HYME</name>
<accession>A0A6J1QI93</accession>
<dbReference type="GeneID" id="112461176"/>
<dbReference type="AlphaFoldDB" id="A0A6J1QI93"/>
<evidence type="ECO:0000313" key="1">
    <source>
        <dbReference type="Proteomes" id="UP000504618"/>
    </source>
</evidence>
<gene>
    <name evidence="2" type="primary">LOC112461176</name>
</gene>
<keyword evidence="1" id="KW-1185">Reference proteome</keyword>
<organism evidence="1 2">
    <name type="scientific">Temnothorax curvispinosus</name>
    <dbReference type="NCBI Taxonomy" id="300111"/>
    <lineage>
        <taxon>Eukaryota</taxon>
        <taxon>Metazoa</taxon>
        <taxon>Ecdysozoa</taxon>
        <taxon>Arthropoda</taxon>
        <taxon>Hexapoda</taxon>
        <taxon>Insecta</taxon>
        <taxon>Pterygota</taxon>
        <taxon>Neoptera</taxon>
        <taxon>Endopterygota</taxon>
        <taxon>Hymenoptera</taxon>
        <taxon>Apocrita</taxon>
        <taxon>Aculeata</taxon>
        <taxon>Formicoidea</taxon>
        <taxon>Formicidae</taxon>
        <taxon>Myrmicinae</taxon>
        <taxon>Temnothorax</taxon>
    </lineage>
</organism>